<reference evidence="1" key="1">
    <citation type="submission" date="2022-11" db="EMBL/GenBank/DDBJ databases">
        <authorList>
            <person name="Hyden B.L."/>
            <person name="Feng K."/>
            <person name="Yates T."/>
            <person name="Jawdy S."/>
            <person name="Smart L.B."/>
            <person name="Muchero W."/>
        </authorList>
    </citation>
    <scope>NUCLEOTIDE SEQUENCE</scope>
    <source>
        <tissue evidence="1">Shoot tip</tissue>
    </source>
</reference>
<dbReference type="OrthoDB" id="10255969at2759"/>
<evidence type="ECO:0000313" key="1">
    <source>
        <dbReference type="EMBL" id="KAJ6676812.1"/>
    </source>
</evidence>
<keyword evidence="1" id="KW-0067">ATP-binding</keyword>
<dbReference type="AlphaFoldDB" id="A0A9Q0NVR2"/>
<proteinExistence type="predicted"/>
<keyword evidence="2" id="KW-1185">Reference proteome</keyword>
<dbReference type="EMBL" id="JAPFFL010000015">
    <property type="protein sequence ID" value="KAJ6676812.1"/>
    <property type="molecule type" value="Genomic_DNA"/>
</dbReference>
<accession>A0A9Q0NVR2</accession>
<sequence>MCSCITEIPQQDHIVPDDEDVLEEENIVKNNVKDNTVNPDVAVQIRGRGKTYPGATQICCFKCKKTSPYHAVRVSNSLPAYEYHAGLRGQKKSPSFFRIWITV</sequence>
<evidence type="ECO:0000313" key="2">
    <source>
        <dbReference type="Proteomes" id="UP001151529"/>
    </source>
</evidence>
<name>A0A9Q0NVR2_SALVM</name>
<protein>
    <submittedName>
        <fullName evidence="1">ATP-BINDING CASSETTE TRANSPORTER SUBFAMILY A ABCA</fullName>
    </submittedName>
</protein>
<dbReference type="Proteomes" id="UP001151529">
    <property type="component" value="Chromosome 15Z"/>
</dbReference>
<gene>
    <name evidence="1" type="ORF">OIU85_010030</name>
</gene>
<dbReference type="GO" id="GO:0005524">
    <property type="term" value="F:ATP binding"/>
    <property type="evidence" value="ECO:0007669"/>
    <property type="project" value="UniProtKB-KW"/>
</dbReference>
<organism evidence="1 2">
    <name type="scientific">Salix viminalis</name>
    <name type="common">Common osier</name>
    <name type="synonym">Basket willow</name>
    <dbReference type="NCBI Taxonomy" id="40686"/>
    <lineage>
        <taxon>Eukaryota</taxon>
        <taxon>Viridiplantae</taxon>
        <taxon>Streptophyta</taxon>
        <taxon>Embryophyta</taxon>
        <taxon>Tracheophyta</taxon>
        <taxon>Spermatophyta</taxon>
        <taxon>Magnoliopsida</taxon>
        <taxon>eudicotyledons</taxon>
        <taxon>Gunneridae</taxon>
        <taxon>Pentapetalae</taxon>
        <taxon>rosids</taxon>
        <taxon>fabids</taxon>
        <taxon>Malpighiales</taxon>
        <taxon>Salicaceae</taxon>
        <taxon>Saliceae</taxon>
        <taxon>Salix</taxon>
    </lineage>
</organism>
<comment type="caution">
    <text evidence="1">The sequence shown here is derived from an EMBL/GenBank/DDBJ whole genome shotgun (WGS) entry which is preliminary data.</text>
</comment>
<keyword evidence="1" id="KW-0547">Nucleotide-binding</keyword>
<reference evidence="1" key="2">
    <citation type="journal article" date="2023" name="Int. J. Mol. Sci.">
        <title>De Novo Assembly and Annotation of 11 Diverse Shrub Willow (Salix) Genomes Reveals Novel Gene Organization in Sex-Linked Regions.</title>
        <authorList>
            <person name="Hyden B."/>
            <person name="Feng K."/>
            <person name="Yates T.B."/>
            <person name="Jawdy S."/>
            <person name="Cereghino C."/>
            <person name="Smart L.B."/>
            <person name="Muchero W."/>
        </authorList>
    </citation>
    <scope>NUCLEOTIDE SEQUENCE [LARGE SCALE GENOMIC DNA]</scope>
    <source>
        <tissue evidence="1">Shoot tip</tissue>
    </source>
</reference>